<dbReference type="PANTHER" id="PTHR12854:SF7">
    <property type="entry name" value="ATAXIN-2 HOMOLOG"/>
    <property type="match status" value="1"/>
</dbReference>
<sequence>MDALKSGPASNSAGSKQQPKSNGKSVGGTRASMNGGTDKALPKLPPQAQAKSSAGSQVDKHAHDRLLYIIAHFTGQDATLTLKNGEQFTGVFSGGSFDSVAKTQYVLKMAKRTRLPSHQQVNGTVEMPDEYTGDGEDHVMTFDVQDTVDLAVTDVTTSSAQPAQNGSISSSFRTDTEISQRDAPVARQRELQRWDAGADSSIDMSLEASGETGWDQFAANERMYGVQSSYDESYYTTAIDRSNPQYRQREAEAARIAREIEGTTAANPHVAEERRRDADKEDGLDEEDKYSGVRREGTTLLPKRGAGSYVPPSQRPITGTPTVPGAPFDPAIISTSKPVPSAPAAPVAVPENGAEQAAAALTIQQPQLQPATAGDAPRETSVPTSVSSQASKKPTEQTAEDHMRKAADAFKEFANIEKLKARAAQEQKKSHIRQEKSVKLNDLKKFAMNFKLNTRVPDDLVPILAKDRDKQTEIQNKAEEAAKEAEVKAEQKKKEKTTSAAATPPAPAPVPASNATASQPPPASDPRLPYNPQSRARASQQMRGAPISGSGQQGQSPRGPLSQRPQQGFSARGGMQAPPPLPPADLRIPTGPAAASVAERVPLSPASSIGLNVNARSFEFRPVASAFTPSGTSPSPQRVVIGMETPAASEATASFFGKDKKPSAKDRKDVESSFNPIKRMIGEELPEEHKKSLAGNGGVPQPYRTPPTWNVVGDNSNVSYKDSFPKNRVPSQGPSPLHTPNPNGTMPHAHQLPVHLQAPQISTPQQRPPYYAQQHHGQAPSFDPRMQQFGPGGSVQSSPRFPPANLAFNGQMQHMQMPQFAGQPMPAYGMSPSMGYRQPQVMQGGPMMMPAHQQGQMPQMRQGFPQGPQFAGPPMGGQMMVPNPSGGGYMNGPMPQQQPYSPMPPHAQPQMPHMQGGPHNGPAGYTSSPRPPMMQQQGSHQGFQPQMHGHGPPQFAPSPGQPHPYHYQQRQMSTGQGYPQMTPRQQQAMPQHPSPGMGALGDEGK</sequence>
<evidence type="ECO:0000313" key="3">
    <source>
        <dbReference type="EMBL" id="KAK4549685.1"/>
    </source>
</evidence>
<feature type="compositionally biased region" description="Low complexity" evidence="1">
    <location>
        <begin position="548"/>
        <end position="563"/>
    </location>
</feature>
<feature type="region of interest" description="Disordered" evidence="1">
    <location>
        <begin position="468"/>
        <end position="595"/>
    </location>
</feature>
<dbReference type="EMBL" id="JAVFHQ010000003">
    <property type="protein sequence ID" value="KAK4549685.1"/>
    <property type="molecule type" value="Genomic_DNA"/>
</dbReference>
<feature type="compositionally biased region" description="Low complexity" evidence="1">
    <location>
        <begin position="338"/>
        <end position="348"/>
    </location>
</feature>
<feature type="compositionally biased region" description="Basic and acidic residues" evidence="1">
    <location>
        <begin position="657"/>
        <end position="671"/>
    </location>
</feature>
<feature type="compositionally biased region" description="Polar residues" evidence="1">
    <location>
        <begin position="158"/>
        <end position="173"/>
    </location>
</feature>
<name>A0AAV9JYG8_9PEZI</name>
<feature type="domain" description="LsmAD" evidence="2">
    <location>
        <begin position="224"/>
        <end position="296"/>
    </location>
</feature>
<dbReference type="GO" id="GO:0003729">
    <property type="term" value="F:mRNA binding"/>
    <property type="evidence" value="ECO:0007669"/>
    <property type="project" value="TreeGrafter"/>
</dbReference>
<accession>A0AAV9JYG8</accession>
<dbReference type="InterPro" id="IPR009604">
    <property type="entry name" value="LsmAD_domain"/>
</dbReference>
<feature type="compositionally biased region" description="Polar residues" evidence="1">
    <location>
        <begin position="381"/>
        <end position="392"/>
    </location>
</feature>
<organism evidence="3 4">
    <name type="scientific">Oleoguttula mirabilis</name>
    <dbReference type="NCBI Taxonomy" id="1507867"/>
    <lineage>
        <taxon>Eukaryota</taxon>
        <taxon>Fungi</taxon>
        <taxon>Dikarya</taxon>
        <taxon>Ascomycota</taxon>
        <taxon>Pezizomycotina</taxon>
        <taxon>Dothideomycetes</taxon>
        <taxon>Dothideomycetidae</taxon>
        <taxon>Mycosphaerellales</taxon>
        <taxon>Teratosphaeriaceae</taxon>
        <taxon>Oleoguttula</taxon>
    </lineage>
</organism>
<proteinExistence type="predicted"/>
<feature type="compositionally biased region" description="Basic and acidic residues" evidence="1">
    <location>
        <begin position="468"/>
        <end position="497"/>
    </location>
</feature>
<dbReference type="AlphaFoldDB" id="A0AAV9JYG8"/>
<reference evidence="3 4" key="1">
    <citation type="submission" date="2021-11" db="EMBL/GenBank/DDBJ databases">
        <title>Black yeast isolated from Biological Soil Crust.</title>
        <authorList>
            <person name="Kurbessoian T."/>
        </authorList>
    </citation>
    <scope>NUCLEOTIDE SEQUENCE [LARGE SCALE GENOMIC DNA]</scope>
    <source>
        <strain evidence="3 4">CCFEE 5522</strain>
    </source>
</reference>
<dbReference type="SMART" id="SM01272">
    <property type="entry name" value="LsmAD"/>
    <property type="match status" value="1"/>
</dbReference>
<comment type="caution">
    <text evidence="3">The sequence shown here is derived from an EMBL/GenBank/DDBJ whole genome shotgun (WGS) entry which is preliminary data.</text>
</comment>
<feature type="compositionally biased region" description="Polar residues" evidence="1">
    <location>
        <begin position="8"/>
        <end position="24"/>
    </location>
</feature>
<feature type="region of interest" description="Disordered" evidence="1">
    <location>
        <begin position="157"/>
        <end position="194"/>
    </location>
</feature>
<feature type="compositionally biased region" description="Low complexity" evidence="1">
    <location>
        <begin position="933"/>
        <end position="947"/>
    </location>
</feature>
<feature type="compositionally biased region" description="Polar residues" evidence="1">
    <location>
        <begin position="968"/>
        <end position="989"/>
    </location>
</feature>
<feature type="region of interest" description="Disordered" evidence="1">
    <location>
        <begin position="367"/>
        <end position="400"/>
    </location>
</feature>
<evidence type="ECO:0000313" key="4">
    <source>
        <dbReference type="Proteomes" id="UP001324427"/>
    </source>
</evidence>
<dbReference type="Pfam" id="PF14438">
    <property type="entry name" value="SM-ATX"/>
    <property type="match status" value="1"/>
</dbReference>
<gene>
    <name evidence="3" type="ORF">LTR36_004986</name>
</gene>
<feature type="region of interest" description="Disordered" evidence="1">
    <location>
        <begin position="259"/>
        <end position="348"/>
    </location>
</feature>
<evidence type="ECO:0000259" key="2">
    <source>
        <dbReference type="SMART" id="SM01272"/>
    </source>
</evidence>
<feature type="compositionally biased region" description="Polar residues" evidence="1">
    <location>
        <begin position="531"/>
        <end position="542"/>
    </location>
</feature>
<dbReference type="InterPro" id="IPR025852">
    <property type="entry name" value="SM_dom_ATX"/>
</dbReference>
<feature type="region of interest" description="Disordered" evidence="1">
    <location>
        <begin position="881"/>
        <end position="1005"/>
    </location>
</feature>
<dbReference type="PANTHER" id="PTHR12854">
    <property type="entry name" value="ATAXIN 2-RELATED"/>
    <property type="match status" value="1"/>
</dbReference>
<evidence type="ECO:0000256" key="1">
    <source>
        <dbReference type="SAM" id="MobiDB-lite"/>
    </source>
</evidence>
<feature type="compositionally biased region" description="Basic and acidic residues" evidence="1">
    <location>
        <begin position="270"/>
        <end position="281"/>
    </location>
</feature>
<dbReference type="InterPro" id="IPR045117">
    <property type="entry name" value="ATXN2-like"/>
</dbReference>
<dbReference type="GO" id="GO:0034063">
    <property type="term" value="P:stress granule assembly"/>
    <property type="evidence" value="ECO:0007669"/>
    <property type="project" value="TreeGrafter"/>
</dbReference>
<feature type="region of interest" description="Disordered" evidence="1">
    <location>
        <begin position="651"/>
        <end position="749"/>
    </location>
</feature>
<feature type="compositionally biased region" description="Polar residues" evidence="1">
    <location>
        <begin position="729"/>
        <end position="744"/>
    </location>
</feature>
<dbReference type="GO" id="GO:0010494">
    <property type="term" value="C:cytoplasmic stress granule"/>
    <property type="evidence" value="ECO:0007669"/>
    <property type="project" value="TreeGrafter"/>
</dbReference>
<feature type="region of interest" description="Disordered" evidence="1">
    <location>
        <begin position="1"/>
        <end position="58"/>
    </location>
</feature>
<dbReference type="Proteomes" id="UP001324427">
    <property type="component" value="Unassembled WGS sequence"/>
</dbReference>
<keyword evidence="4" id="KW-1185">Reference proteome</keyword>
<dbReference type="Pfam" id="PF06741">
    <property type="entry name" value="LsmAD"/>
    <property type="match status" value="1"/>
</dbReference>
<protein>
    <recommendedName>
        <fullName evidence="2">LsmAD domain-containing protein</fullName>
    </recommendedName>
</protein>